<evidence type="ECO:0000313" key="1">
    <source>
        <dbReference type="EMBL" id="KAI3689816.1"/>
    </source>
</evidence>
<comment type="caution">
    <text evidence="1">The sequence shown here is derived from an EMBL/GenBank/DDBJ whole genome shotgun (WGS) entry which is preliminary data.</text>
</comment>
<organism evidence="1 2">
    <name type="scientific">Cichorium intybus</name>
    <name type="common">Chicory</name>
    <dbReference type="NCBI Taxonomy" id="13427"/>
    <lineage>
        <taxon>Eukaryota</taxon>
        <taxon>Viridiplantae</taxon>
        <taxon>Streptophyta</taxon>
        <taxon>Embryophyta</taxon>
        <taxon>Tracheophyta</taxon>
        <taxon>Spermatophyta</taxon>
        <taxon>Magnoliopsida</taxon>
        <taxon>eudicotyledons</taxon>
        <taxon>Gunneridae</taxon>
        <taxon>Pentapetalae</taxon>
        <taxon>asterids</taxon>
        <taxon>campanulids</taxon>
        <taxon>Asterales</taxon>
        <taxon>Asteraceae</taxon>
        <taxon>Cichorioideae</taxon>
        <taxon>Cichorieae</taxon>
        <taxon>Cichoriinae</taxon>
        <taxon>Cichorium</taxon>
    </lineage>
</organism>
<keyword evidence="2" id="KW-1185">Reference proteome</keyword>
<dbReference type="EMBL" id="CM042017">
    <property type="protein sequence ID" value="KAI3689816.1"/>
    <property type="molecule type" value="Genomic_DNA"/>
</dbReference>
<proteinExistence type="predicted"/>
<name>A0ACB8YXI6_CICIN</name>
<protein>
    <submittedName>
        <fullName evidence="1">Uncharacterized protein</fullName>
    </submittedName>
</protein>
<gene>
    <name evidence="1" type="ORF">L2E82_47786</name>
</gene>
<evidence type="ECO:0000313" key="2">
    <source>
        <dbReference type="Proteomes" id="UP001055811"/>
    </source>
</evidence>
<sequence length="92" mass="10117">MQVQDGDVYRESQSEAAPSPPVGSFVVVTFESEFECQLLHAFKWSFAAGTKLLPNFGAKIERESKLRLNDFAKELSFGFEGDVDGGAIRPMG</sequence>
<dbReference type="Proteomes" id="UP001055811">
    <property type="component" value="Linkage Group LG09"/>
</dbReference>
<reference evidence="2" key="1">
    <citation type="journal article" date="2022" name="Mol. Ecol. Resour.">
        <title>The genomes of chicory, endive, great burdock and yacon provide insights into Asteraceae palaeo-polyploidization history and plant inulin production.</title>
        <authorList>
            <person name="Fan W."/>
            <person name="Wang S."/>
            <person name="Wang H."/>
            <person name="Wang A."/>
            <person name="Jiang F."/>
            <person name="Liu H."/>
            <person name="Zhao H."/>
            <person name="Xu D."/>
            <person name="Zhang Y."/>
        </authorList>
    </citation>
    <scope>NUCLEOTIDE SEQUENCE [LARGE SCALE GENOMIC DNA]</scope>
    <source>
        <strain evidence="2">cv. Punajuju</strain>
    </source>
</reference>
<accession>A0ACB8YXI6</accession>
<reference evidence="1 2" key="2">
    <citation type="journal article" date="2022" name="Mol. Ecol. Resour.">
        <title>The genomes of chicory, endive, great burdock and yacon provide insights into Asteraceae paleo-polyploidization history and plant inulin production.</title>
        <authorList>
            <person name="Fan W."/>
            <person name="Wang S."/>
            <person name="Wang H."/>
            <person name="Wang A."/>
            <person name="Jiang F."/>
            <person name="Liu H."/>
            <person name="Zhao H."/>
            <person name="Xu D."/>
            <person name="Zhang Y."/>
        </authorList>
    </citation>
    <scope>NUCLEOTIDE SEQUENCE [LARGE SCALE GENOMIC DNA]</scope>
    <source>
        <strain evidence="2">cv. Punajuju</strain>
        <tissue evidence="1">Leaves</tissue>
    </source>
</reference>